<proteinExistence type="predicted"/>
<dbReference type="RefSeq" id="WP_249709061.1">
    <property type="nucleotide sequence ID" value="NZ_JAMFMB010000009.1"/>
</dbReference>
<dbReference type="Pfam" id="PF10604">
    <property type="entry name" value="Polyketide_cyc2"/>
    <property type="match status" value="1"/>
</dbReference>
<dbReference type="CDD" id="cd07812">
    <property type="entry name" value="SRPBCC"/>
    <property type="match status" value="1"/>
</dbReference>
<dbReference type="Gene3D" id="3.30.530.20">
    <property type="match status" value="1"/>
</dbReference>
<dbReference type="InterPro" id="IPR023393">
    <property type="entry name" value="START-like_dom_sf"/>
</dbReference>
<keyword evidence="2" id="KW-1185">Reference proteome</keyword>
<dbReference type="EMBL" id="JAMFMB010000009">
    <property type="protein sequence ID" value="MCL6283679.1"/>
    <property type="molecule type" value="Genomic_DNA"/>
</dbReference>
<reference evidence="1" key="1">
    <citation type="submission" date="2022-05" db="EMBL/GenBank/DDBJ databases">
        <authorList>
            <person name="Park J.-S."/>
        </authorList>
    </citation>
    <scope>NUCLEOTIDE SEQUENCE</scope>
    <source>
        <strain evidence="1">2012CJ41-6</strain>
    </source>
</reference>
<protein>
    <submittedName>
        <fullName evidence="1">SRPBCC family protein</fullName>
    </submittedName>
</protein>
<comment type="caution">
    <text evidence="1">The sequence shown here is derived from an EMBL/GenBank/DDBJ whole genome shotgun (WGS) entry which is preliminary data.</text>
</comment>
<sequence length="155" mass="18163">MQISGTEDIAAPISDVFDMLSEFDSFERNAIRRGIDVRRLNDHSRAMRGLEWQAAFQLRGKPRNLHLVLCRYDRPHLMQVDSSTKGIESTMLVELLPLSPRRTRLHLKLKLRPNTLPARLFVQSLKLAQRNLNRRFKKRLGEFARDMENRQTAVR</sequence>
<accession>A0ABT0Q1E9</accession>
<evidence type="ECO:0000313" key="2">
    <source>
        <dbReference type="Proteomes" id="UP001203880"/>
    </source>
</evidence>
<dbReference type="Proteomes" id="UP001203880">
    <property type="component" value="Unassembled WGS sequence"/>
</dbReference>
<organism evidence="1 2">
    <name type="scientific">Ruegeria spongiae</name>
    <dbReference type="NCBI Taxonomy" id="2942209"/>
    <lineage>
        <taxon>Bacteria</taxon>
        <taxon>Pseudomonadati</taxon>
        <taxon>Pseudomonadota</taxon>
        <taxon>Alphaproteobacteria</taxon>
        <taxon>Rhodobacterales</taxon>
        <taxon>Roseobacteraceae</taxon>
        <taxon>Ruegeria</taxon>
    </lineage>
</organism>
<dbReference type="InterPro" id="IPR019587">
    <property type="entry name" value="Polyketide_cyclase/dehydratase"/>
</dbReference>
<name>A0ABT0Q1E9_9RHOB</name>
<dbReference type="SUPFAM" id="SSF55961">
    <property type="entry name" value="Bet v1-like"/>
    <property type="match status" value="1"/>
</dbReference>
<evidence type="ECO:0000313" key="1">
    <source>
        <dbReference type="EMBL" id="MCL6283679.1"/>
    </source>
</evidence>
<gene>
    <name evidence="1" type="ORF">M3P21_09065</name>
</gene>